<dbReference type="AlphaFoldDB" id="A0A4P7A0E3"/>
<keyword evidence="7 14" id="KW-0812">Transmembrane</keyword>
<evidence type="ECO:0000256" key="12">
    <source>
        <dbReference type="ARBA" id="ARBA00023012"/>
    </source>
</evidence>
<dbReference type="KEGG" id="panc:E2636_14285"/>
<dbReference type="Pfam" id="PF00512">
    <property type="entry name" value="HisKA"/>
    <property type="match status" value="1"/>
</dbReference>
<evidence type="ECO:0000256" key="13">
    <source>
        <dbReference type="ARBA" id="ARBA00023136"/>
    </source>
</evidence>
<dbReference type="EC" id="2.7.13.3" evidence="3"/>
<dbReference type="OrthoDB" id="9792991at2"/>
<evidence type="ECO:0000256" key="9">
    <source>
        <dbReference type="ARBA" id="ARBA00022777"/>
    </source>
</evidence>
<evidence type="ECO:0000256" key="6">
    <source>
        <dbReference type="ARBA" id="ARBA00022679"/>
    </source>
</evidence>
<evidence type="ECO:0000259" key="15">
    <source>
        <dbReference type="PROSITE" id="PS50109"/>
    </source>
</evidence>
<dbReference type="InterPro" id="IPR004358">
    <property type="entry name" value="Sig_transdc_His_kin-like_C"/>
</dbReference>
<dbReference type="FunFam" id="1.10.287.130:FF:000008">
    <property type="entry name" value="Two-component sensor histidine kinase"/>
    <property type="match status" value="1"/>
</dbReference>
<feature type="transmembrane region" description="Helical" evidence="14">
    <location>
        <begin position="404"/>
        <end position="422"/>
    </location>
</feature>
<name>A0A4P7A0E3_9BACL</name>
<dbReference type="SUPFAM" id="SSF47384">
    <property type="entry name" value="Homodimeric domain of signal transducing histidine kinase"/>
    <property type="match status" value="1"/>
</dbReference>
<dbReference type="Gene3D" id="1.10.287.130">
    <property type="match status" value="1"/>
</dbReference>
<dbReference type="GO" id="GO:0000155">
    <property type="term" value="F:phosphorelay sensor kinase activity"/>
    <property type="evidence" value="ECO:0007669"/>
    <property type="project" value="InterPro"/>
</dbReference>
<evidence type="ECO:0000256" key="10">
    <source>
        <dbReference type="ARBA" id="ARBA00022840"/>
    </source>
</evidence>
<dbReference type="InterPro" id="IPR003661">
    <property type="entry name" value="HisK_dim/P_dom"/>
</dbReference>
<dbReference type="InterPro" id="IPR036097">
    <property type="entry name" value="HisK_dim/P_sf"/>
</dbReference>
<keyword evidence="8" id="KW-0547">Nucleotide-binding</keyword>
<gene>
    <name evidence="16" type="ORF">E2636_14285</name>
</gene>
<dbReference type="Pfam" id="PF02518">
    <property type="entry name" value="HATPase_c"/>
    <property type="match status" value="1"/>
</dbReference>
<keyword evidence="12" id="KW-0902">Two-component regulatory system</keyword>
<feature type="transmembrane region" description="Helical" evidence="14">
    <location>
        <begin position="269"/>
        <end position="288"/>
    </location>
</feature>
<dbReference type="SMART" id="SM00387">
    <property type="entry name" value="HATPase_c"/>
    <property type="match status" value="1"/>
</dbReference>
<dbReference type="GO" id="GO:0005886">
    <property type="term" value="C:plasma membrane"/>
    <property type="evidence" value="ECO:0007669"/>
    <property type="project" value="UniProtKB-SubCell"/>
</dbReference>
<keyword evidence="5" id="KW-0597">Phosphoprotein</keyword>
<dbReference type="PANTHER" id="PTHR45528:SF1">
    <property type="entry name" value="SENSOR HISTIDINE KINASE CPXA"/>
    <property type="match status" value="1"/>
</dbReference>
<evidence type="ECO:0000256" key="14">
    <source>
        <dbReference type="SAM" id="Phobius"/>
    </source>
</evidence>
<dbReference type="Proteomes" id="UP000294292">
    <property type="component" value="Chromosome"/>
</dbReference>
<evidence type="ECO:0000256" key="7">
    <source>
        <dbReference type="ARBA" id="ARBA00022692"/>
    </source>
</evidence>
<keyword evidence="4" id="KW-1003">Cell membrane</keyword>
<dbReference type="SUPFAM" id="SSF55874">
    <property type="entry name" value="ATPase domain of HSP90 chaperone/DNA topoisomerase II/histidine kinase"/>
    <property type="match status" value="1"/>
</dbReference>
<dbReference type="EMBL" id="CP038015">
    <property type="protein sequence ID" value="QBP42247.1"/>
    <property type="molecule type" value="Genomic_DNA"/>
</dbReference>
<protein>
    <recommendedName>
        <fullName evidence="3">histidine kinase</fullName>
        <ecNumber evidence="3">2.7.13.3</ecNumber>
    </recommendedName>
</protein>
<accession>A0A4P7A0E3</accession>
<keyword evidence="9" id="KW-0418">Kinase</keyword>
<evidence type="ECO:0000313" key="17">
    <source>
        <dbReference type="Proteomes" id="UP000294292"/>
    </source>
</evidence>
<feature type="transmembrane region" description="Helical" evidence="14">
    <location>
        <begin position="348"/>
        <end position="367"/>
    </location>
</feature>
<dbReference type="InterPro" id="IPR036890">
    <property type="entry name" value="HATPase_C_sf"/>
</dbReference>
<feature type="transmembrane region" description="Helical" evidence="14">
    <location>
        <begin position="309"/>
        <end position="328"/>
    </location>
</feature>
<comment type="catalytic activity">
    <reaction evidence="1">
        <text>ATP + protein L-histidine = ADP + protein N-phospho-L-histidine.</text>
        <dbReference type="EC" id="2.7.13.3"/>
    </reaction>
</comment>
<evidence type="ECO:0000256" key="5">
    <source>
        <dbReference type="ARBA" id="ARBA00022553"/>
    </source>
</evidence>
<evidence type="ECO:0000256" key="3">
    <source>
        <dbReference type="ARBA" id="ARBA00012438"/>
    </source>
</evidence>
<evidence type="ECO:0000256" key="2">
    <source>
        <dbReference type="ARBA" id="ARBA00004651"/>
    </source>
</evidence>
<keyword evidence="13 14" id="KW-0472">Membrane</keyword>
<reference evidence="16 17" key="1">
    <citation type="submission" date="2019-03" db="EMBL/GenBank/DDBJ databases">
        <title>Complete genome sequence of Paenisporosarcina antarctica CGMCC 1.6503T.</title>
        <authorList>
            <person name="Rong J.-C."/>
            <person name="Chi N.-Y."/>
            <person name="Zhang Q.-F."/>
        </authorList>
    </citation>
    <scope>NUCLEOTIDE SEQUENCE [LARGE SCALE GENOMIC DNA]</scope>
    <source>
        <strain evidence="16 17">CGMCC 1.6503</strain>
    </source>
</reference>
<comment type="subcellular location">
    <subcellularLocation>
        <location evidence="2">Cell membrane</location>
        <topology evidence="2">Multi-pass membrane protein</topology>
    </subcellularLocation>
</comment>
<dbReference type="InterPro" id="IPR050398">
    <property type="entry name" value="HssS/ArlS-like"/>
</dbReference>
<evidence type="ECO:0000256" key="11">
    <source>
        <dbReference type="ARBA" id="ARBA00022989"/>
    </source>
</evidence>
<feature type="domain" description="Histidine kinase" evidence="15">
    <location>
        <begin position="514"/>
        <end position="727"/>
    </location>
</feature>
<keyword evidence="10" id="KW-0067">ATP-binding</keyword>
<dbReference type="Gene3D" id="3.30.565.10">
    <property type="entry name" value="Histidine kinase-like ATPase, C-terminal domain"/>
    <property type="match status" value="1"/>
</dbReference>
<dbReference type="SMART" id="SM00388">
    <property type="entry name" value="HisKA"/>
    <property type="match status" value="1"/>
</dbReference>
<dbReference type="InterPro" id="IPR005467">
    <property type="entry name" value="His_kinase_dom"/>
</dbReference>
<dbReference type="PANTHER" id="PTHR45528">
    <property type="entry name" value="SENSOR HISTIDINE KINASE CPXA"/>
    <property type="match status" value="1"/>
</dbReference>
<evidence type="ECO:0000256" key="8">
    <source>
        <dbReference type="ARBA" id="ARBA00022741"/>
    </source>
</evidence>
<dbReference type="CDD" id="cd00082">
    <property type="entry name" value="HisKA"/>
    <property type="match status" value="1"/>
</dbReference>
<evidence type="ECO:0000256" key="4">
    <source>
        <dbReference type="ARBA" id="ARBA00022475"/>
    </source>
</evidence>
<keyword evidence="6" id="KW-0808">Transferase</keyword>
<keyword evidence="17" id="KW-1185">Reference proteome</keyword>
<feature type="transmembrane region" description="Helical" evidence="14">
    <location>
        <begin position="428"/>
        <end position="447"/>
    </location>
</feature>
<sequence length="727" mass="83195">MMKKMTWLFFALISIVLISLSIFTSFAPKYVSGSYYDSENFYWFFEDKIREIGPVILSRLDVDKEIENLQVEPFEVEEYLNFNGSQMNQIQSIQDQYQEMINDAEVNDNAVLKEEMVKERDTKIADIRANFADDKTVREKILSAKKEVLRKYDAKISNAVAKAKVSQKSLAYDLTNVDTGERYTFGDVNEDAAYRGGFSNNNGYLTVSSLDQDFSEVKNSELQALSIYNLNELVGDESSQFTGEIIIPKSKMINEHLQGFRQYEQNKSLFTVSWILGLLSAAVAYWLYTTRRDEILLVSTPQWVKKLNFEGRIVSILVTSVGLLNTYFPLTQGMRYDHFENSVNTLFLYLFLVAFLTLTIVQLIWLFNDAKNNSLKELWETSRIKRINLKMHDVFLKRSLGKQFVMLLFIVFLSGLGLGGVVMQPILILVYAPLFVLVSLPTLYLLLKRVADYNKLAIATEQMARGQIIGDVNIRGKTVFAEHAKHLNKLREGVRVSQSEQAKSERLKTELITNVSHDLRTPLTSIITYTDLLKKPNLSEEERMSYVDILDRKSQRLKTLIEDLFEVSKMASGNMQLNKQRVDLTQLMQQALAEHEEDIQKSGLDFRITTPELKLFAYVDGQKWWRVLDNLIGNAIKYTMPGTRVYVALIEEDGCAQFIVKNVTKYELGDNIDELFERFKRSDTSRHTEGSGLGLAIAQSIVDLHGGSMRIDVDGDLFKATVSIQII</sequence>
<dbReference type="PRINTS" id="PR00344">
    <property type="entry name" value="BCTRLSENSOR"/>
</dbReference>
<evidence type="ECO:0000256" key="1">
    <source>
        <dbReference type="ARBA" id="ARBA00000085"/>
    </source>
</evidence>
<proteinExistence type="predicted"/>
<organism evidence="16 17">
    <name type="scientific">Paenisporosarcina antarctica</name>
    <dbReference type="NCBI Taxonomy" id="417367"/>
    <lineage>
        <taxon>Bacteria</taxon>
        <taxon>Bacillati</taxon>
        <taxon>Bacillota</taxon>
        <taxon>Bacilli</taxon>
        <taxon>Bacillales</taxon>
        <taxon>Caryophanaceae</taxon>
        <taxon>Paenisporosarcina</taxon>
    </lineage>
</organism>
<keyword evidence="11 14" id="KW-1133">Transmembrane helix</keyword>
<dbReference type="InterPro" id="IPR003594">
    <property type="entry name" value="HATPase_dom"/>
</dbReference>
<dbReference type="PROSITE" id="PS50109">
    <property type="entry name" value="HIS_KIN"/>
    <property type="match status" value="1"/>
</dbReference>
<dbReference type="GO" id="GO:0005524">
    <property type="term" value="F:ATP binding"/>
    <property type="evidence" value="ECO:0007669"/>
    <property type="project" value="UniProtKB-KW"/>
</dbReference>
<evidence type="ECO:0000313" key="16">
    <source>
        <dbReference type="EMBL" id="QBP42247.1"/>
    </source>
</evidence>